<proteinExistence type="predicted"/>
<comment type="caution">
    <text evidence="2">The sequence shown here is derived from an EMBL/GenBank/DDBJ whole genome shotgun (WGS) entry which is preliminary data.</text>
</comment>
<sequence>MMRFLPLGDDQMDLLRLRARQDASGGEIRREGERRGVTDDGFARKKNQEGWEGVDGHQKSTVGLRVQSPESESQEEEKKREKLLLDSNLGKRCLRSLIDLIVLNLDLAQELYASDDDSTRTGEDEVCCGKNSTAEHSKQSTCTRIYKGTSSNNWLKSKKFKVFEDCRDDHQIEIPGLMTKWDDLGTLKSNQRQNLI</sequence>
<dbReference type="EMBL" id="CALTRL010006128">
    <property type="protein sequence ID" value="CAH7689753.1"/>
    <property type="molecule type" value="Genomic_DNA"/>
</dbReference>
<keyword evidence="3" id="KW-1185">Reference proteome</keyword>
<reference evidence="2" key="1">
    <citation type="submission" date="2022-06" db="EMBL/GenBank/DDBJ databases">
        <authorList>
            <consortium name="SYNGENTA / RWTH Aachen University"/>
        </authorList>
    </citation>
    <scope>NUCLEOTIDE SEQUENCE</scope>
</reference>
<accession>A0AAV0BST8</accession>
<name>A0AAV0BST8_PHAPC</name>
<dbReference type="AlphaFoldDB" id="A0AAV0BST8"/>
<feature type="region of interest" description="Disordered" evidence="1">
    <location>
        <begin position="23"/>
        <end position="58"/>
    </location>
</feature>
<organism evidence="2 3">
    <name type="scientific">Phakopsora pachyrhizi</name>
    <name type="common">Asian soybean rust disease fungus</name>
    <dbReference type="NCBI Taxonomy" id="170000"/>
    <lineage>
        <taxon>Eukaryota</taxon>
        <taxon>Fungi</taxon>
        <taxon>Dikarya</taxon>
        <taxon>Basidiomycota</taxon>
        <taxon>Pucciniomycotina</taxon>
        <taxon>Pucciniomycetes</taxon>
        <taxon>Pucciniales</taxon>
        <taxon>Phakopsoraceae</taxon>
        <taxon>Phakopsora</taxon>
    </lineage>
</organism>
<evidence type="ECO:0000313" key="2">
    <source>
        <dbReference type="EMBL" id="CAH7689753.1"/>
    </source>
</evidence>
<protein>
    <submittedName>
        <fullName evidence="2">Uncharacterized protein</fullName>
    </submittedName>
</protein>
<evidence type="ECO:0000313" key="3">
    <source>
        <dbReference type="Proteomes" id="UP001153365"/>
    </source>
</evidence>
<dbReference type="Proteomes" id="UP001153365">
    <property type="component" value="Unassembled WGS sequence"/>
</dbReference>
<gene>
    <name evidence="2" type="ORF">PPACK8108_LOCUS24889</name>
</gene>
<evidence type="ECO:0000256" key="1">
    <source>
        <dbReference type="SAM" id="MobiDB-lite"/>
    </source>
</evidence>